<reference evidence="4" key="1">
    <citation type="submission" date="2017-02" db="UniProtKB">
        <authorList>
            <consortium name="WormBaseParasite"/>
        </authorList>
    </citation>
    <scope>IDENTIFICATION</scope>
</reference>
<sequence>MSTQQPSSASAISMGAFSTAKSLVSGLLQGVQKTAGADQSMISPNSDTSGTRITLASPTPTSTPTTGVSGATSRTSGTSATTSGMFTSTGSDMTSSLVSMQSTKTVNSSSSSSSSNFVEFPFVCNEGLYGIENIWL</sequence>
<keyword evidence="3" id="KW-1185">Reference proteome</keyword>
<protein>
    <submittedName>
        <fullName evidence="4">Secreted protein</fullName>
    </submittedName>
</protein>
<reference evidence="2 3" key="2">
    <citation type="submission" date="2018-11" db="EMBL/GenBank/DDBJ databases">
        <authorList>
            <consortium name="Pathogen Informatics"/>
        </authorList>
    </citation>
    <scope>NUCLEOTIDE SEQUENCE [LARGE SCALE GENOMIC DNA]</scope>
</reference>
<feature type="compositionally biased region" description="Low complexity" evidence="1">
    <location>
        <begin position="54"/>
        <end position="88"/>
    </location>
</feature>
<gene>
    <name evidence="2" type="ORF">ASIM_LOCUS19791</name>
</gene>
<evidence type="ECO:0000313" key="3">
    <source>
        <dbReference type="Proteomes" id="UP000267096"/>
    </source>
</evidence>
<organism evidence="4">
    <name type="scientific">Anisakis simplex</name>
    <name type="common">Herring worm</name>
    <dbReference type="NCBI Taxonomy" id="6269"/>
    <lineage>
        <taxon>Eukaryota</taxon>
        <taxon>Metazoa</taxon>
        <taxon>Ecdysozoa</taxon>
        <taxon>Nematoda</taxon>
        <taxon>Chromadorea</taxon>
        <taxon>Rhabditida</taxon>
        <taxon>Spirurina</taxon>
        <taxon>Ascaridomorpha</taxon>
        <taxon>Ascaridoidea</taxon>
        <taxon>Anisakidae</taxon>
        <taxon>Anisakis</taxon>
        <taxon>Anisakis simplex complex</taxon>
    </lineage>
</organism>
<evidence type="ECO:0000256" key="1">
    <source>
        <dbReference type="SAM" id="MobiDB-lite"/>
    </source>
</evidence>
<dbReference type="EMBL" id="UYRR01037975">
    <property type="protein sequence ID" value="VDK72192.1"/>
    <property type="molecule type" value="Genomic_DNA"/>
</dbReference>
<accession>A0A0M3KHE0</accession>
<dbReference type="AlphaFoldDB" id="A0A0M3KHE0"/>
<proteinExistence type="predicted"/>
<evidence type="ECO:0000313" key="4">
    <source>
        <dbReference type="WBParaSite" id="ASIM_0002040501-mRNA-1"/>
    </source>
</evidence>
<dbReference type="WBParaSite" id="ASIM_0002040501-mRNA-1">
    <property type="protein sequence ID" value="ASIM_0002040501-mRNA-1"/>
    <property type="gene ID" value="ASIM_0002040501"/>
</dbReference>
<feature type="region of interest" description="Disordered" evidence="1">
    <location>
        <begin position="34"/>
        <end position="88"/>
    </location>
</feature>
<dbReference type="Proteomes" id="UP000267096">
    <property type="component" value="Unassembled WGS sequence"/>
</dbReference>
<name>A0A0M3KHE0_ANISI</name>
<evidence type="ECO:0000313" key="2">
    <source>
        <dbReference type="EMBL" id="VDK72192.1"/>
    </source>
</evidence>
<feature type="compositionally biased region" description="Polar residues" evidence="1">
    <location>
        <begin position="40"/>
        <end position="52"/>
    </location>
</feature>